<evidence type="ECO:0000313" key="1">
    <source>
        <dbReference type="EMBL" id="UUY03020.1"/>
    </source>
</evidence>
<dbReference type="InterPro" id="IPR008930">
    <property type="entry name" value="Terpenoid_cyclase/PrenylTrfase"/>
</dbReference>
<accession>A0ABY5PL39</accession>
<dbReference type="Proteomes" id="UP001058860">
    <property type="component" value="Chromosome"/>
</dbReference>
<reference evidence="3" key="1">
    <citation type="submission" date="2021-11" db="EMBL/GenBank/DDBJ databases">
        <title>Cultivation dependent microbiological survey of springs from the worlds oldest radium mine currently devoted to the extraction of radon-saturated water.</title>
        <authorList>
            <person name="Kapinusova G."/>
            <person name="Smrhova T."/>
            <person name="Strejcek M."/>
            <person name="Suman J."/>
            <person name="Jani K."/>
            <person name="Pajer P."/>
            <person name="Uhlik O."/>
        </authorList>
    </citation>
    <scope>NUCLEOTIDE SEQUENCE [LARGE SCALE GENOMIC DNA]</scope>
    <source>
        <strain evidence="3">J379</strain>
    </source>
</reference>
<reference evidence="2" key="2">
    <citation type="journal article" date="2024" name="Int. J. Syst. Evol. Microbiol.">
        <title>Svornostia abyssi gen. nov., sp. nov. isolated from the world's deepest silver-uranium mine currently devoted to the extraction of radon-saturated water.</title>
        <authorList>
            <person name="Kapinusova G."/>
            <person name="Suman J."/>
            <person name="Strejcek M."/>
            <person name="Pajer P."/>
            <person name="Cajthaml T."/>
            <person name="Ulbrich P."/>
            <person name="Neumann-Schaal M."/>
            <person name="Uhlik O."/>
        </authorList>
    </citation>
    <scope>NUCLEOTIDE SEQUENCE</scope>
    <source>
        <strain evidence="2">J379</strain>
    </source>
</reference>
<gene>
    <name evidence="2" type="ORF">LRS13_06290</name>
    <name evidence="1" type="ORF">LRS13_20440</name>
</gene>
<evidence type="ECO:0000313" key="3">
    <source>
        <dbReference type="Proteomes" id="UP001058860"/>
    </source>
</evidence>
<name>A0ABY5PL39_9ACTN</name>
<evidence type="ECO:0000313" key="2">
    <source>
        <dbReference type="EMBL" id="UUY05135.1"/>
    </source>
</evidence>
<organism evidence="2 3">
    <name type="scientific">Svornostia abyssi</name>
    <dbReference type="NCBI Taxonomy" id="2898438"/>
    <lineage>
        <taxon>Bacteria</taxon>
        <taxon>Bacillati</taxon>
        <taxon>Actinomycetota</taxon>
        <taxon>Thermoleophilia</taxon>
        <taxon>Solirubrobacterales</taxon>
        <taxon>Baekduiaceae</taxon>
        <taxon>Svornostia</taxon>
    </lineage>
</organism>
<dbReference type="Gene3D" id="1.50.10.20">
    <property type="match status" value="1"/>
</dbReference>
<protein>
    <recommendedName>
        <fullName evidence="4">Prenyltransferase</fullName>
    </recommendedName>
</protein>
<evidence type="ECO:0008006" key="4">
    <source>
        <dbReference type="Google" id="ProtNLM"/>
    </source>
</evidence>
<dbReference type="EMBL" id="CP088295">
    <property type="protein sequence ID" value="UUY03020.1"/>
    <property type="molecule type" value="Genomic_DNA"/>
</dbReference>
<proteinExistence type="predicted"/>
<dbReference type="RefSeq" id="WP_353863536.1">
    <property type="nucleotide sequence ID" value="NZ_CP088295.1"/>
</dbReference>
<keyword evidence="3" id="KW-1185">Reference proteome</keyword>
<dbReference type="SUPFAM" id="SSF48239">
    <property type="entry name" value="Terpenoid cyclases/Protein prenyltransferases"/>
    <property type="match status" value="1"/>
</dbReference>
<dbReference type="EMBL" id="CP088295">
    <property type="protein sequence ID" value="UUY05135.1"/>
    <property type="molecule type" value="Genomic_DNA"/>
</dbReference>
<sequence>MDARRWTSEIQSILDRERANGGRFWSREDGNIHAPAGFSTLLVLNVLGELGATGNSHRVISEAVDLLFENQTDDGAFRYSPTSSKLPCITGQALAGLGRLGVAGDERAEAGYRWLLDGQWNDGGWRCATVKLGRSPETDASNPGATLFVLDALRFRDNTRSDERRLAGAVESLLRHWETRIPLGPCTFGIGSRFLKVEYPFWRYNLFYYAYVLSHYRQARGDARFIDALEQLRAHTNDDGELVIDTPPRAWQEYSFARRRQASTLATERWQEIQGNLNT</sequence>